<accession>A0ABD6WW05</accession>
<evidence type="ECO:0000313" key="1">
    <source>
        <dbReference type="EMBL" id="PRM19292.1"/>
    </source>
</evidence>
<proteinExistence type="predicted"/>
<name>A0ABD6WW05_HAEIF</name>
<evidence type="ECO:0000313" key="2">
    <source>
        <dbReference type="Proteomes" id="UP000238866"/>
    </source>
</evidence>
<gene>
    <name evidence="1" type="ORF">BVZ99_00658</name>
</gene>
<protein>
    <submittedName>
        <fullName evidence="1">Uncharacterized protein</fullName>
    </submittedName>
</protein>
<organism evidence="1 2">
    <name type="scientific">Haemophilus influenzae</name>
    <dbReference type="NCBI Taxonomy" id="727"/>
    <lineage>
        <taxon>Bacteria</taxon>
        <taxon>Pseudomonadati</taxon>
        <taxon>Pseudomonadota</taxon>
        <taxon>Gammaproteobacteria</taxon>
        <taxon>Pasteurellales</taxon>
        <taxon>Pasteurellaceae</taxon>
        <taxon>Haemophilus</taxon>
    </lineage>
</organism>
<dbReference type="AlphaFoldDB" id="A0ABD6WW05"/>
<dbReference type="Proteomes" id="UP000238866">
    <property type="component" value="Unassembled WGS sequence"/>
</dbReference>
<dbReference type="EMBL" id="MZLD01000022">
    <property type="protein sequence ID" value="PRM19292.1"/>
    <property type="molecule type" value="Genomic_DNA"/>
</dbReference>
<comment type="caution">
    <text evidence="1">The sequence shown here is derived from an EMBL/GenBank/DDBJ whole genome shotgun (WGS) entry which is preliminary data.</text>
</comment>
<reference evidence="1 2" key="1">
    <citation type="submission" date="2017-02" db="EMBL/GenBank/DDBJ databases">
        <title>Haemophilus influenzae in COPD genome sequencing project.</title>
        <authorList>
            <person name="Murphy T.F."/>
            <person name="Kong Y."/>
            <person name="Nadendla S."/>
            <person name="Tettelin H."/>
            <person name="Pettigrew M."/>
        </authorList>
    </citation>
    <scope>NUCLEOTIDE SEQUENCE [LARGE SCALE GENOMIC DNA]</scope>
    <source>
        <strain evidence="1 2">13P36H1</strain>
    </source>
</reference>
<sequence>MLPPSKIMSRLATTPFLMCESVPSTCLISILPPVAFKVKLFFIKKAVSVEPEALRFNFDPPETLKF</sequence>